<evidence type="ECO:0000313" key="2">
    <source>
        <dbReference type="EMBL" id="MDQ0174705.1"/>
    </source>
</evidence>
<keyword evidence="1" id="KW-1133">Transmembrane helix</keyword>
<feature type="transmembrane region" description="Helical" evidence="1">
    <location>
        <begin position="115"/>
        <end position="136"/>
    </location>
</feature>
<evidence type="ECO:0000256" key="1">
    <source>
        <dbReference type="SAM" id="Phobius"/>
    </source>
</evidence>
<sequence length="147" mass="15819">MKQQISIIILIGIIALFGNWVGYGVSPLTALPGMFIIMAVTVVGLALTKVLPIKFPAVVWISLLALIITSPIFPGHATLADATGKLEFMALATPILAYAGLSFGKDIKEFKKLGWRIIVISLVVYTGTFLFAALFAEISFRMTGKFG</sequence>
<name>A0ABT9WPL3_9BACI</name>
<feature type="transmembrane region" description="Helical" evidence="1">
    <location>
        <begin position="7"/>
        <end position="23"/>
    </location>
</feature>
<keyword evidence="3" id="KW-1185">Reference proteome</keyword>
<gene>
    <name evidence="2" type="ORF">J2S08_000538</name>
</gene>
<feature type="transmembrane region" description="Helical" evidence="1">
    <location>
        <begin position="29"/>
        <end position="48"/>
    </location>
</feature>
<keyword evidence="1" id="KW-0472">Membrane</keyword>
<protein>
    <submittedName>
        <fullName evidence="2">Hydrogenase/urease accessory protein HupE</fullName>
    </submittedName>
</protein>
<feature type="transmembrane region" description="Helical" evidence="1">
    <location>
        <begin position="55"/>
        <end position="74"/>
    </location>
</feature>
<accession>A0ABT9WPL3</accession>
<evidence type="ECO:0000313" key="3">
    <source>
        <dbReference type="Proteomes" id="UP001223586"/>
    </source>
</evidence>
<dbReference type="EMBL" id="JAUSTT010000002">
    <property type="protein sequence ID" value="MDQ0174705.1"/>
    <property type="molecule type" value="Genomic_DNA"/>
</dbReference>
<reference evidence="2 3" key="1">
    <citation type="submission" date="2023-07" db="EMBL/GenBank/DDBJ databases">
        <title>Genomic Encyclopedia of Type Strains, Phase IV (KMG-IV): sequencing the most valuable type-strain genomes for metagenomic binning, comparative biology and taxonomic classification.</title>
        <authorList>
            <person name="Goeker M."/>
        </authorList>
    </citation>
    <scope>NUCLEOTIDE SEQUENCE [LARGE SCALE GENOMIC DNA]</scope>
    <source>
        <strain evidence="2 3">DSM 23837</strain>
    </source>
</reference>
<organism evidence="2 3">
    <name type="scientific">Bacillus chungangensis</name>
    <dbReference type="NCBI Taxonomy" id="587633"/>
    <lineage>
        <taxon>Bacteria</taxon>
        <taxon>Bacillati</taxon>
        <taxon>Bacillota</taxon>
        <taxon>Bacilli</taxon>
        <taxon>Bacillales</taxon>
        <taxon>Bacillaceae</taxon>
        <taxon>Bacillus</taxon>
    </lineage>
</organism>
<proteinExistence type="predicted"/>
<dbReference type="RefSeq" id="WP_307226396.1">
    <property type="nucleotide sequence ID" value="NZ_JAUSTT010000002.1"/>
</dbReference>
<keyword evidence="1" id="KW-0812">Transmembrane</keyword>
<dbReference type="Proteomes" id="UP001223586">
    <property type="component" value="Unassembled WGS sequence"/>
</dbReference>
<comment type="caution">
    <text evidence="2">The sequence shown here is derived from an EMBL/GenBank/DDBJ whole genome shotgun (WGS) entry which is preliminary data.</text>
</comment>